<dbReference type="GO" id="GO:0007059">
    <property type="term" value="P:chromosome segregation"/>
    <property type="evidence" value="ECO:0007669"/>
    <property type="project" value="TreeGrafter"/>
</dbReference>
<dbReference type="Pfam" id="PF02195">
    <property type="entry name" value="ParB_N"/>
    <property type="match status" value="1"/>
</dbReference>
<proteinExistence type="predicted"/>
<dbReference type="OrthoDB" id="3846919at2"/>
<evidence type="ECO:0000256" key="2">
    <source>
        <dbReference type="SAM" id="MobiDB-lite"/>
    </source>
</evidence>
<dbReference type="InterPro" id="IPR050336">
    <property type="entry name" value="Chromosome_partition/occlusion"/>
</dbReference>
<name>A0A386ZCQ7_9NOCA</name>
<dbReference type="AlphaFoldDB" id="A0A386ZCQ7"/>
<dbReference type="GO" id="GO:0005694">
    <property type="term" value="C:chromosome"/>
    <property type="evidence" value="ECO:0007669"/>
    <property type="project" value="TreeGrafter"/>
</dbReference>
<evidence type="ECO:0000313" key="4">
    <source>
        <dbReference type="EMBL" id="AYF75268.1"/>
    </source>
</evidence>
<dbReference type="Proteomes" id="UP000267164">
    <property type="component" value="Chromosome"/>
</dbReference>
<dbReference type="EMBL" id="CP032568">
    <property type="protein sequence ID" value="AYF75268.1"/>
    <property type="molecule type" value="Genomic_DNA"/>
</dbReference>
<sequence length="650" mass="71183">MTHGTETDMTNTHNTEVPDTDTSAVAGGEVAVVDSPALESAEVVYDAELVEEQPEDFRTAEVDPGELDFEVPEGESRYDLDNDPELVESVRAWGVLEPVTVYPGAEGRYRVARGRRRVLAAQLTGRKVPIVVRGMMGNESEAMIQTIAAEMHTNDRRTDYTDRERANRWAQMSLYGASVARIVRDTSAKRDEVKAALAAVDSGVAMDAVDSGQFSFEQAAVIAEYEQAGDVDAVSRLMSVSAEGFAVEAGRIAADRARIAEQFRASLAYAQRGFSFVIREPGSAGTELPDGEYLRAEELRTAEGGEVTPEVVDAAPGLWSMYLEQYPESVAVDAETGEPVDFDEIDWETRHDRSSAAYEGLRHFDSITLESSWQPEYWLPVENLEASGLVVAEEIAPGLIMVPDTAEDASEDEEPKQGEDASEAGEDEEPTEGGQDATEQAATEEARRAAGEAAIAALEARRVAEEKRAEDTRERQRVIALNIEGTAAKEERCVFVAQLLTRKTLPSDAAAFIAEALLLEPDLLNRHRSQSGALELLNFGDRDKACKHNEDASEKRSLVLVYGLVLGAHEARIEQDHWRAKTDGFWGDGPGYRRYLRHLADQGHRLEPVEQVTAGHLDLADIDIEALRAKHKAQREEQKALAAQAFAAAA</sequence>
<accession>A0A386ZCQ7</accession>
<evidence type="ECO:0000313" key="5">
    <source>
        <dbReference type="Proteomes" id="UP000267164"/>
    </source>
</evidence>
<dbReference type="SUPFAM" id="SSF110849">
    <property type="entry name" value="ParB/Sulfiredoxin"/>
    <property type="match status" value="1"/>
</dbReference>
<feature type="compositionally biased region" description="Polar residues" evidence="2">
    <location>
        <begin position="7"/>
        <end position="23"/>
    </location>
</feature>
<keyword evidence="1" id="KW-0175">Coiled coil</keyword>
<keyword evidence="5" id="KW-1185">Reference proteome</keyword>
<protein>
    <recommendedName>
        <fullName evidence="3">ParB-like N-terminal domain-containing protein</fullName>
    </recommendedName>
</protein>
<evidence type="ECO:0000256" key="1">
    <source>
        <dbReference type="SAM" id="Coils"/>
    </source>
</evidence>
<dbReference type="PANTHER" id="PTHR33375">
    <property type="entry name" value="CHROMOSOME-PARTITIONING PROTEIN PARB-RELATED"/>
    <property type="match status" value="1"/>
</dbReference>
<dbReference type="InterPro" id="IPR003115">
    <property type="entry name" value="ParB_N"/>
</dbReference>
<dbReference type="Gene3D" id="3.90.1530.30">
    <property type="match status" value="1"/>
</dbReference>
<organism evidence="4 5">
    <name type="scientific">Nocardia yunnanensis</name>
    <dbReference type="NCBI Taxonomy" id="2382165"/>
    <lineage>
        <taxon>Bacteria</taxon>
        <taxon>Bacillati</taxon>
        <taxon>Actinomycetota</taxon>
        <taxon>Actinomycetes</taxon>
        <taxon>Mycobacteriales</taxon>
        <taxon>Nocardiaceae</taxon>
        <taxon>Nocardia</taxon>
    </lineage>
</organism>
<feature type="compositionally biased region" description="Acidic residues" evidence="2">
    <location>
        <begin position="406"/>
        <end position="431"/>
    </location>
</feature>
<feature type="region of interest" description="Disordered" evidence="2">
    <location>
        <begin position="1"/>
        <end position="26"/>
    </location>
</feature>
<dbReference type="PANTHER" id="PTHR33375:SF1">
    <property type="entry name" value="CHROMOSOME-PARTITIONING PROTEIN PARB-RELATED"/>
    <property type="match status" value="1"/>
</dbReference>
<feature type="region of interest" description="Disordered" evidence="2">
    <location>
        <begin position="406"/>
        <end position="451"/>
    </location>
</feature>
<dbReference type="SMART" id="SM00470">
    <property type="entry name" value="ParB"/>
    <property type="match status" value="1"/>
</dbReference>
<evidence type="ECO:0000259" key="3">
    <source>
        <dbReference type="SMART" id="SM00470"/>
    </source>
</evidence>
<gene>
    <name evidence="4" type="ORF">D7D52_16895</name>
</gene>
<dbReference type="InterPro" id="IPR036086">
    <property type="entry name" value="ParB/Sulfiredoxin_sf"/>
</dbReference>
<dbReference type="KEGG" id="nyu:D7D52_16895"/>
<feature type="coiled-coil region" evidence="1">
    <location>
        <begin position="617"/>
        <end position="644"/>
    </location>
</feature>
<feature type="domain" description="ParB-like N-terminal" evidence="3">
    <location>
        <begin position="60"/>
        <end position="150"/>
    </location>
</feature>
<reference evidence="4 5" key="1">
    <citation type="submission" date="2018-09" db="EMBL/GenBank/DDBJ databases">
        <title>Nocardia yunnanensis sp. nov., an actinomycete isolated from a soil sample.</title>
        <authorList>
            <person name="Zhang J."/>
        </authorList>
    </citation>
    <scope>NUCLEOTIDE SEQUENCE [LARGE SCALE GENOMIC DNA]</scope>
    <source>
        <strain evidence="4 5">CFHS0054</strain>
    </source>
</reference>